<organism evidence="2 3">
    <name type="scientific">Trichoderma lentiforme</name>
    <dbReference type="NCBI Taxonomy" id="1567552"/>
    <lineage>
        <taxon>Eukaryota</taxon>
        <taxon>Fungi</taxon>
        <taxon>Dikarya</taxon>
        <taxon>Ascomycota</taxon>
        <taxon>Pezizomycotina</taxon>
        <taxon>Sordariomycetes</taxon>
        <taxon>Hypocreomycetidae</taxon>
        <taxon>Hypocreales</taxon>
        <taxon>Hypocreaceae</taxon>
        <taxon>Trichoderma</taxon>
    </lineage>
</organism>
<evidence type="ECO:0000313" key="3">
    <source>
        <dbReference type="Proteomes" id="UP000801864"/>
    </source>
</evidence>
<dbReference type="Proteomes" id="UP000801864">
    <property type="component" value="Unassembled WGS sequence"/>
</dbReference>
<feature type="region of interest" description="Disordered" evidence="1">
    <location>
        <begin position="92"/>
        <end position="113"/>
    </location>
</feature>
<gene>
    <name evidence="2" type="ORF">CFAM422_010483</name>
</gene>
<evidence type="ECO:0000256" key="1">
    <source>
        <dbReference type="SAM" id="MobiDB-lite"/>
    </source>
</evidence>
<reference evidence="2 3" key="1">
    <citation type="submission" date="2018-06" db="EMBL/GenBank/DDBJ databases">
        <title>Genome analysis of cellulolytic fungus Trichoderma lentiforme CFAM-422.</title>
        <authorList>
            <person name="Steindorff A.S."/>
            <person name="Formighieri E.F."/>
            <person name="Midorikawa G.E.O."/>
            <person name="Tamietti M.S."/>
            <person name="Ramos E.Z."/>
            <person name="Silva A.S."/>
            <person name="Bon E.P.S."/>
            <person name="Mendes T.D."/>
            <person name="Damaso M.C.T."/>
            <person name="Favaro L.C.L."/>
        </authorList>
    </citation>
    <scope>NUCLEOTIDE SEQUENCE [LARGE SCALE GENOMIC DNA]</scope>
    <source>
        <strain evidence="2 3">CFAM-422</strain>
    </source>
</reference>
<keyword evidence="3" id="KW-1185">Reference proteome</keyword>
<dbReference type="EMBL" id="QLNT01000020">
    <property type="protein sequence ID" value="KAF3063006.1"/>
    <property type="molecule type" value="Genomic_DNA"/>
</dbReference>
<sequence length="113" mass="13069">MEHTLALSSAAYHRAAFSSIKHGKFPEVVKKMKADRKGRKETATTDAYKANMREITTAYREYLEGQTKQLLKQAEEGSGHWSHRFYALRQPPSTWRRPRLGPRSPLCAKHENR</sequence>
<accession>A0A9P4X7R0</accession>
<evidence type="ECO:0000313" key="2">
    <source>
        <dbReference type="EMBL" id="KAF3063006.1"/>
    </source>
</evidence>
<comment type="caution">
    <text evidence="2">The sequence shown here is derived from an EMBL/GenBank/DDBJ whole genome shotgun (WGS) entry which is preliminary data.</text>
</comment>
<name>A0A9P4X7R0_9HYPO</name>
<dbReference type="AlphaFoldDB" id="A0A9P4X7R0"/>
<protein>
    <submittedName>
        <fullName evidence="2">Uncharacterized protein</fullName>
    </submittedName>
</protein>
<proteinExistence type="predicted"/>